<keyword evidence="3" id="KW-0805">Transcription regulation</keyword>
<dbReference type="GO" id="GO:0051123">
    <property type="term" value="P:RNA polymerase II preinitiation complex assembly"/>
    <property type="evidence" value="ECO:0007669"/>
    <property type="project" value="InterPro"/>
</dbReference>
<evidence type="ECO:0000259" key="7">
    <source>
        <dbReference type="Pfam" id="PF04719"/>
    </source>
</evidence>
<dbReference type="Gene3D" id="1.10.20.10">
    <property type="entry name" value="Histone, subunit A"/>
    <property type="match status" value="1"/>
</dbReference>
<keyword evidence="9" id="KW-1185">Reference proteome</keyword>
<name>A0A6A6XPA9_9PLEO</name>
<dbReference type="PANTHER" id="PTHR13218">
    <property type="entry name" value="TRANSCRIPTION INITIATION FACTOR TFIID SUBUNIT 11-RELATED"/>
    <property type="match status" value="1"/>
</dbReference>
<sequence>MASPPHVPQLNIPRKRSSISGSVTGGTAKKRKPSQLRNSFAPTSDAVGSPLRYSRSPSADSVATTSVANGVGGRKRKRKNDDALSVTGSSMRGGRRGDARSATGVDAGENEDDDGEDDDADEEMDAVLEGGKVTEATKKQEKEHERILMEAMDPNQSDRYATYRRIRLKREIVRKLVNQTLSQSVPQPVIIAVTSYSKGFIGELVDRALTVRDEWAAVRTHLPNPNLPPQVLAIGFHHPRGHREGTRPTDLDIQAAGLYYNQVKRDEDFLVKVDENKSLEERLKQCDKGPLTPAHLREALRRYKRDRDGGGAGFAGLSLDGPERAAGRMGGKRLFR</sequence>
<proteinExistence type="inferred from homology"/>
<comment type="subcellular location">
    <subcellularLocation>
        <location evidence="1">Nucleus</location>
    </subcellularLocation>
</comment>
<reference evidence="8" key="1">
    <citation type="journal article" date="2020" name="Stud. Mycol.">
        <title>101 Dothideomycetes genomes: a test case for predicting lifestyles and emergence of pathogens.</title>
        <authorList>
            <person name="Haridas S."/>
            <person name="Albert R."/>
            <person name="Binder M."/>
            <person name="Bloem J."/>
            <person name="Labutti K."/>
            <person name="Salamov A."/>
            <person name="Andreopoulos B."/>
            <person name="Baker S."/>
            <person name="Barry K."/>
            <person name="Bills G."/>
            <person name="Bluhm B."/>
            <person name="Cannon C."/>
            <person name="Castanera R."/>
            <person name="Culley D."/>
            <person name="Daum C."/>
            <person name="Ezra D."/>
            <person name="Gonzalez J."/>
            <person name="Henrissat B."/>
            <person name="Kuo A."/>
            <person name="Liang C."/>
            <person name="Lipzen A."/>
            <person name="Lutzoni F."/>
            <person name="Magnuson J."/>
            <person name="Mondo S."/>
            <person name="Nolan M."/>
            <person name="Ohm R."/>
            <person name="Pangilinan J."/>
            <person name="Park H.-J."/>
            <person name="Ramirez L."/>
            <person name="Alfaro M."/>
            <person name="Sun H."/>
            <person name="Tritt A."/>
            <person name="Yoshinaga Y."/>
            <person name="Zwiers L.-H."/>
            <person name="Turgeon B."/>
            <person name="Goodwin S."/>
            <person name="Spatafora J."/>
            <person name="Crous P."/>
            <person name="Grigoriev I."/>
        </authorList>
    </citation>
    <scope>NUCLEOTIDE SEQUENCE</scope>
    <source>
        <strain evidence="8">CBS 109.77</strain>
    </source>
</reference>
<accession>A0A6A6XPA9</accession>
<protein>
    <recommendedName>
        <fullName evidence="7">TAFII28-like protein domain-containing protein</fullName>
    </recommendedName>
</protein>
<dbReference type="InterPro" id="IPR006809">
    <property type="entry name" value="TAFII28_dom"/>
</dbReference>
<comment type="similarity">
    <text evidence="2">Belongs to the TAF11 family.</text>
</comment>
<evidence type="ECO:0000256" key="3">
    <source>
        <dbReference type="ARBA" id="ARBA00023015"/>
    </source>
</evidence>
<evidence type="ECO:0000256" key="1">
    <source>
        <dbReference type="ARBA" id="ARBA00004123"/>
    </source>
</evidence>
<dbReference type="EMBL" id="MU001794">
    <property type="protein sequence ID" value="KAF2797983.1"/>
    <property type="molecule type" value="Genomic_DNA"/>
</dbReference>
<gene>
    <name evidence="8" type="ORF">K505DRAFT_322198</name>
</gene>
<organism evidence="8 9">
    <name type="scientific">Melanomma pulvis-pyrius CBS 109.77</name>
    <dbReference type="NCBI Taxonomy" id="1314802"/>
    <lineage>
        <taxon>Eukaryota</taxon>
        <taxon>Fungi</taxon>
        <taxon>Dikarya</taxon>
        <taxon>Ascomycota</taxon>
        <taxon>Pezizomycotina</taxon>
        <taxon>Dothideomycetes</taxon>
        <taxon>Pleosporomycetidae</taxon>
        <taxon>Pleosporales</taxon>
        <taxon>Melanommataceae</taxon>
        <taxon>Melanomma</taxon>
    </lineage>
</organism>
<feature type="compositionally biased region" description="Acidic residues" evidence="6">
    <location>
        <begin position="108"/>
        <end position="123"/>
    </location>
</feature>
<dbReference type="Pfam" id="PF04719">
    <property type="entry name" value="TAFII28"/>
    <property type="match status" value="1"/>
</dbReference>
<dbReference type="PANTHER" id="PTHR13218:SF8">
    <property type="entry name" value="TRANSCRIPTION INITIATION FACTOR TFIID SUBUNIT 11"/>
    <property type="match status" value="1"/>
</dbReference>
<dbReference type="GO" id="GO:0005669">
    <property type="term" value="C:transcription factor TFIID complex"/>
    <property type="evidence" value="ECO:0007669"/>
    <property type="project" value="InterPro"/>
</dbReference>
<dbReference type="AlphaFoldDB" id="A0A6A6XPA9"/>
<keyword evidence="4" id="KW-0804">Transcription</keyword>
<feature type="domain" description="TAFII28-like protein" evidence="7">
    <location>
        <begin position="147"/>
        <end position="218"/>
    </location>
</feature>
<dbReference type="GO" id="GO:0046982">
    <property type="term" value="F:protein heterodimerization activity"/>
    <property type="evidence" value="ECO:0007669"/>
    <property type="project" value="InterPro"/>
</dbReference>
<evidence type="ECO:0000256" key="6">
    <source>
        <dbReference type="SAM" id="MobiDB-lite"/>
    </source>
</evidence>
<dbReference type="GO" id="GO:0016251">
    <property type="term" value="F:RNA polymerase II general transcription initiation factor activity"/>
    <property type="evidence" value="ECO:0007669"/>
    <property type="project" value="TreeGrafter"/>
</dbReference>
<feature type="region of interest" description="Disordered" evidence="6">
    <location>
        <begin position="312"/>
        <end position="336"/>
    </location>
</feature>
<feature type="compositionally biased region" description="Polar residues" evidence="6">
    <location>
        <begin position="55"/>
        <end position="68"/>
    </location>
</feature>
<dbReference type="InterPro" id="IPR045127">
    <property type="entry name" value="TAF11-like"/>
</dbReference>
<dbReference type="InterPro" id="IPR009072">
    <property type="entry name" value="Histone-fold"/>
</dbReference>
<evidence type="ECO:0000313" key="8">
    <source>
        <dbReference type="EMBL" id="KAF2797983.1"/>
    </source>
</evidence>
<evidence type="ECO:0000256" key="4">
    <source>
        <dbReference type="ARBA" id="ARBA00023163"/>
    </source>
</evidence>
<evidence type="ECO:0000313" key="9">
    <source>
        <dbReference type="Proteomes" id="UP000799757"/>
    </source>
</evidence>
<dbReference type="CDD" id="cd08048">
    <property type="entry name" value="HFD_TAF11"/>
    <property type="match status" value="1"/>
</dbReference>
<dbReference type="Proteomes" id="UP000799757">
    <property type="component" value="Unassembled WGS sequence"/>
</dbReference>
<dbReference type="SUPFAM" id="SSF47113">
    <property type="entry name" value="Histone-fold"/>
    <property type="match status" value="1"/>
</dbReference>
<evidence type="ECO:0000256" key="2">
    <source>
        <dbReference type="ARBA" id="ARBA00009788"/>
    </source>
</evidence>
<dbReference type="OrthoDB" id="28335at2759"/>
<keyword evidence="5" id="KW-0539">Nucleus</keyword>
<evidence type="ECO:0000256" key="5">
    <source>
        <dbReference type="ARBA" id="ARBA00023242"/>
    </source>
</evidence>
<feature type="region of interest" description="Disordered" evidence="6">
    <location>
        <begin position="1"/>
        <end position="123"/>
    </location>
</feature>